<dbReference type="SMART" id="SM00906">
    <property type="entry name" value="Fungal_trans"/>
    <property type="match status" value="1"/>
</dbReference>
<evidence type="ECO:0000259" key="5">
    <source>
        <dbReference type="SMART" id="SM00906"/>
    </source>
</evidence>
<dbReference type="AlphaFoldDB" id="A0AAD7H0S1"/>
<comment type="caution">
    <text evidence="6">The sequence shown here is derived from an EMBL/GenBank/DDBJ whole genome shotgun (WGS) entry which is preliminary data.</text>
</comment>
<evidence type="ECO:0000313" key="6">
    <source>
        <dbReference type="EMBL" id="KAJ7709658.1"/>
    </source>
</evidence>
<accession>A0AAD7H0S1</accession>
<proteinExistence type="predicted"/>
<protein>
    <submittedName>
        <fullName evidence="6">Fungal-specific transcription factor domain-containing protein</fullName>
    </submittedName>
</protein>
<feature type="domain" description="Xylanolytic transcriptional activator regulatory" evidence="5">
    <location>
        <begin position="177"/>
        <end position="247"/>
    </location>
</feature>
<reference evidence="6" key="1">
    <citation type="submission" date="2023-03" db="EMBL/GenBank/DDBJ databases">
        <title>Massive genome expansion in bonnet fungi (Mycena s.s.) driven by repeated elements and novel gene families across ecological guilds.</title>
        <authorList>
            <consortium name="Lawrence Berkeley National Laboratory"/>
            <person name="Harder C.B."/>
            <person name="Miyauchi S."/>
            <person name="Viragh M."/>
            <person name="Kuo A."/>
            <person name="Thoen E."/>
            <person name="Andreopoulos B."/>
            <person name="Lu D."/>
            <person name="Skrede I."/>
            <person name="Drula E."/>
            <person name="Henrissat B."/>
            <person name="Morin E."/>
            <person name="Kohler A."/>
            <person name="Barry K."/>
            <person name="LaButti K."/>
            <person name="Morin E."/>
            <person name="Salamov A."/>
            <person name="Lipzen A."/>
            <person name="Mereny Z."/>
            <person name="Hegedus B."/>
            <person name="Baldrian P."/>
            <person name="Stursova M."/>
            <person name="Weitz H."/>
            <person name="Taylor A."/>
            <person name="Grigoriev I.V."/>
            <person name="Nagy L.G."/>
            <person name="Martin F."/>
            <person name="Kauserud H."/>
        </authorList>
    </citation>
    <scope>NUCLEOTIDE SEQUENCE</scope>
    <source>
        <strain evidence="6">CBHHK067</strain>
    </source>
</reference>
<gene>
    <name evidence="6" type="ORF">B0H17DRAFT_1028599</name>
</gene>
<organism evidence="6 7">
    <name type="scientific">Mycena rosella</name>
    <name type="common">Pink bonnet</name>
    <name type="synonym">Agaricus rosellus</name>
    <dbReference type="NCBI Taxonomy" id="1033263"/>
    <lineage>
        <taxon>Eukaryota</taxon>
        <taxon>Fungi</taxon>
        <taxon>Dikarya</taxon>
        <taxon>Basidiomycota</taxon>
        <taxon>Agaricomycotina</taxon>
        <taxon>Agaricomycetes</taxon>
        <taxon>Agaricomycetidae</taxon>
        <taxon>Agaricales</taxon>
        <taxon>Marasmiineae</taxon>
        <taxon>Mycenaceae</taxon>
        <taxon>Mycena</taxon>
    </lineage>
</organism>
<dbReference type="CDD" id="cd12148">
    <property type="entry name" value="fungal_TF_MHR"/>
    <property type="match status" value="1"/>
</dbReference>
<name>A0AAD7H0S1_MYCRO</name>
<dbReference type="Pfam" id="PF04082">
    <property type="entry name" value="Fungal_trans"/>
    <property type="match status" value="1"/>
</dbReference>
<evidence type="ECO:0000256" key="1">
    <source>
        <dbReference type="ARBA" id="ARBA00004123"/>
    </source>
</evidence>
<dbReference type="InterPro" id="IPR050987">
    <property type="entry name" value="AtrR-like"/>
</dbReference>
<dbReference type="GO" id="GO:0003677">
    <property type="term" value="F:DNA binding"/>
    <property type="evidence" value="ECO:0007669"/>
    <property type="project" value="UniProtKB-KW"/>
</dbReference>
<evidence type="ECO:0000313" key="7">
    <source>
        <dbReference type="Proteomes" id="UP001221757"/>
    </source>
</evidence>
<sequence length="602" mass="68565">MLSLSQTRFYGAASGFSLLNSAVEEKEKFLGRPAAQHSRRPLFWQTLPWEKVEYDQRPQYVYPQSDLIASLLDLYFRNVHPLLPILHRPSFERSVAEGLHLKDTQFGATLLVILGIASRYSDDPRVFVEGDASLSAGWKFVKQVQVVRKFFDPTLYDVQYYCLMTYFASGTSAPQTGWMYLGLGIRCLQYRGEHLRKKKWDPSHELWKRAFWSVCVLDRLWSCFTGRPAGIPAEDYDVELPFEVDDEYWEHGFTQPAGKPSLLSYFVCNIRLCEILGDALRRLYSSSKSKVLMGWTGPEWEQRAVAELDSAMNDWLYIVPPHLRWDPDRTPDTFFDQSAVLYITYYYTQIAIHRQYIHKATGSSPFLSICTSAARSALNVADVWLKKSQRVPSSFIINHIFISGVILFLNIFRSRGASVSVDKNPDIARIRTAMTILKSAESRWQSAGRLWELLQELHSLDLKWPTQIKLLPAESGASKAGVAAAITTSRETSSTTQHEFHTNYTESFAPAPYHPWNNIHSSDQSLPLNNDPDPNFSIEQLLADTAEFDTLIPNSGWGDSAGLSNNMIDDEFMSLLLAAPIDFPARSREEWNLYTSNVKDGD</sequence>
<keyword evidence="7" id="KW-1185">Reference proteome</keyword>
<dbReference type="Proteomes" id="UP001221757">
    <property type="component" value="Unassembled WGS sequence"/>
</dbReference>
<dbReference type="GO" id="GO:0008270">
    <property type="term" value="F:zinc ion binding"/>
    <property type="evidence" value="ECO:0007669"/>
    <property type="project" value="InterPro"/>
</dbReference>
<evidence type="ECO:0000256" key="2">
    <source>
        <dbReference type="ARBA" id="ARBA00022723"/>
    </source>
</evidence>
<keyword evidence="4" id="KW-0539">Nucleus</keyword>
<evidence type="ECO:0000256" key="3">
    <source>
        <dbReference type="ARBA" id="ARBA00023125"/>
    </source>
</evidence>
<keyword evidence="3" id="KW-0238">DNA-binding</keyword>
<evidence type="ECO:0000256" key="4">
    <source>
        <dbReference type="ARBA" id="ARBA00023242"/>
    </source>
</evidence>
<dbReference type="InterPro" id="IPR007219">
    <property type="entry name" value="XnlR_reg_dom"/>
</dbReference>
<dbReference type="GO" id="GO:0006351">
    <property type="term" value="P:DNA-templated transcription"/>
    <property type="evidence" value="ECO:0007669"/>
    <property type="project" value="InterPro"/>
</dbReference>
<dbReference type="GO" id="GO:0005634">
    <property type="term" value="C:nucleus"/>
    <property type="evidence" value="ECO:0007669"/>
    <property type="project" value="UniProtKB-SubCell"/>
</dbReference>
<dbReference type="EMBL" id="JARKIE010000002">
    <property type="protein sequence ID" value="KAJ7709658.1"/>
    <property type="molecule type" value="Genomic_DNA"/>
</dbReference>
<dbReference type="GO" id="GO:0003700">
    <property type="term" value="F:DNA-binding transcription factor activity"/>
    <property type="evidence" value="ECO:0007669"/>
    <property type="project" value="InterPro"/>
</dbReference>
<keyword evidence="2" id="KW-0479">Metal-binding</keyword>
<dbReference type="PANTHER" id="PTHR46910:SF3">
    <property type="entry name" value="HALOTOLERANCE PROTEIN 9-RELATED"/>
    <property type="match status" value="1"/>
</dbReference>
<dbReference type="PANTHER" id="PTHR46910">
    <property type="entry name" value="TRANSCRIPTION FACTOR PDR1"/>
    <property type="match status" value="1"/>
</dbReference>
<comment type="subcellular location">
    <subcellularLocation>
        <location evidence="1">Nucleus</location>
    </subcellularLocation>
</comment>